<feature type="chain" id="PRO_5023379203" description="Arginine biosynthesis bifunctional protein ArgJ beta chain" evidence="9">
    <location>
        <begin position="187"/>
        <end position="400"/>
    </location>
</feature>
<feature type="binding site" evidence="9">
    <location>
        <position position="400"/>
    </location>
    <ligand>
        <name>substrate</name>
    </ligand>
</feature>
<evidence type="ECO:0000256" key="1">
    <source>
        <dbReference type="ARBA" id="ARBA00006774"/>
    </source>
</evidence>
<dbReference type="SUPFAM" id="SSF56266">
    <property type="entry name" value="DmpA/ArgJ-like"/>
    <property type="match status" value="1"/>
</dbReference>
<feature type="binding site" evidence="9">
    <location>
        <position position="273"/>
    </location>
    <ligand>
        <name>substrate</name>
    </ligand>
</feature>
<sequence length="400" mass="41424">MKEIQGGITAPEGFLAGGLHCGIKKNKEPDLAIIYSTKPAIAVGMYTKNFVKAAPVLYSQKALQGGTARAIVVNSGNANAVTGEQGKRDTEAMARTTAMCLGVSPYEVAVASTGVIGQFLPIDKVTAGIRKLAPSLKRDGGEDAAAAIMTTDTVPKSVAVRVQLSRGSITVGGIAKGAGMICPDLATLLVFITTDANIDVGLLSHALDVAVEASFNALTIDGDTSTNDTVLALANGAADASSITGLTADYYAFETALKHVCARLAEMIARDGEGATKLARVNVLGALTKADADRIAKTIANSLLVKTAIFGNDANWGRVIAAAGRAGVEIDPGLIDIDIGGLPLLKHGVPQSFDEKQAKEILSQKEVAITIELHLGPESATVLTCDLSYDYVKINAAYRT</sequence>
<feature type="site" description="Cleavage; by autolysis" evidence="9">
    <location>
        <begin position="186"/>
        <end position="187"/>
    </location>
</feature>
<dbReference type="Gene3D" id="3.60.70.12">
    <property type="entry name" value="L-amino peptidase D-ALA esterase/amidase"/>
    <property type="match status" value="1"/>
</dbReference>
<accession>A0A419EW03</accession>
<reference evidence="10 11" key="1">
    <citation type="journal article" date="2017" name="ISME J.">
        <title>Energy and carbon metabolisms in a deep terrestrial subsurface fluid microbial community.</title>
        <authorList>
            <person name="Momper L."/>
            <person name="Jungbluth S.P."/>
            <person name="Lee M.D."/>
            <person name="Amend J.P."/>
        </authorList>
    </citation>
    <scope>NUCLEOTIDE SEQUENCE [LARGE SCALE GENOMIC DNA]</scope>
    <source>
        <strain evidence="10">SURF_17</strain>
    </source>
</reference>
<dbReference type="GO" id="GO:0006526">
    <property type="term" value="P:L-arginine biosynthetic process"/>
    <property type="evidence" value="ECO:0007669"/>
    <property type="project" value="UniProtKB-UniRule"/>
</dbReference>
<dbReference type="FunFam" id="3.60.70.12:FF:000001">
    <property type="entry name" value="Arginine biosynthesis bifunctional protein ArgJ, chloroplastic"/>
    <property type="match status" value="1"/>
</dbReference>
<feature type="binding site" evidence="9">
    <location>
        <position position="176"/>
    </location>
    <ligand>
        <name>substrate</name>
    </ligand>
</feature>
<dbReference type="NCBIfam" id="NF003802">
    <property type="entry name" value="PRK05388.1"/>
    <property type="match status" value="1"/>
</dbReference>
<evidence type="ECO:0000313" key="11">
    <source>
        <dbReference type="Proteomes" id="UP000285961"/>
    </source>
</evidence>
<dbReference type="HAMAP" id="MF_01106">
    <property type="entry name" value="ArgJ"/>
    <property type="match status" value="1"/>
</dbReference>
<dbReference type="InterPro" id="IPR016117">
    <property type="entry name" value="ArgJ-like_dom_sf"/>
</dbReference>
<comment type="subcellular location">
    <subcellularLocation>
        <location evidence="9">Cytoplasm</location>
    </subcellularLocation>
</comment>
<comment type="subunit">
    <text evidence="2 9">Heterotetramer of two alpha and two beta chains.</text>
</comment>
<evidence type="ECO:0000256" key="7">
    <source>
        <dbReference type="ARBA" id="ARBA00023315"/>
    </source>
</evidence>
<keyword evidence="6 9" id="KW-0068">Autocatalytic cleavage</keyword>
<evidence type="ECO:0000256" key="5">
    <source>
        <dbReference type="ARBA" id="ARBA00022679"/>
    </source>
</evidence>
<comment type="pathway">
    <text evidence="9">Amino-acid biosynthesis; L-arginine biosynthesis; N(2)-acetyl-L-ornithine from L-glutamate: step 1/4.</text>
</comment>
<keyword evidence="7 9" id="KW-0012">Acyltransferase</keyword>
<comment type="catalytic activity">
    <reaction evidence="8 9">
        <text>N(2)-acetyl-L-ornithine + L-glutamate = N-acetyl-L-glutamate + L-ornithine</text>
        <dbReference type="Rhea" id="RHEA:15349"/>
        <dbReference type="ChEBI" id="CHEBI:29985"/>
        <dbReference type="ChEBI" id="CHEBI:44337"/>
        <dbReference type="ChEBI" id="CHEBI:46911"/>
        <dbReference type="ChEBI" id="CHEBI:57805"/>
        <dbReference type="EC" id="2.3.1.35"/>
    </reaction>
</comment>
<dbReference type="PANTHER" id="PTHR23100">
    <property type="entry name" value="ARGININE BIOSYNTHESIS BIFUNCTIONAL PROTEIN ARGJ"/>
    <property type="match status" value="1"/>
</dbReference>
<dbReference type="Proteomes" id="UP000285961">
    <property type="component" value="Unassembled WGS sequence"/>
</dbReference>
<dbReference type="PANTHER" id="PTHR23100:SF0">
    <property type="entry name" value="ARGININE BIOSYNTHESIS BIFUNCTIONAL PROTEIN ARGJ, MITOCHONDRIAL"/>
    <property type="match status" value="1"/>
</dbReference>
<proteinExistence type="inferred from homology"/>
<evidence type="ECO:0000256" key="2">
    <source>
        <dbReference type="ARBA" id="ARBA00011475"/>
    </source>
</evidence>
<dbReference type="Gene3D" id="3.10.20.340">
    <property type="entry name" value="ArgJ beta chain, C-terminal domain"/>
    <property type="match status" value="1"/>
</dbReference>
<feature type="binding site" evidence="9">
    <location>
        <position position="395"/>
    </location>
    <ligand>
        <name>substrate</name>
    </ligand>
</feature>
<feature type="site" description="Involved in the stabilization of negative charge on the oxyanion by the formation of the oxyanion hole" evidence="9">
    <location>
        <position position="114"/>
    </location>
</feature>
<evidence type="ECO:0000256" key="9">
    <source>
        <dbReference type="HAMAP-Rule" id="MF_01106"/>
    </source>
</evidence>
<dbReference type="GO" id="GO:0004358">
    <property type="term" value="F:L-glutamate N-acetyltransferase activity, acting on acetyl-L-ornithine as donor"/>
    <property type="evidence" value="ECO:0007669"/>
    <property type="project" value="UniProtKB-UniRule"/>
</dbReference>
<dbReference type="UniPathway" id="UPA00068">
    <property type="reaction ID" value="UER00106"/>
</dbReference>
<dbReference type="GO" id="GO:0005737">
    <property type="term" value="C:cytoplasm"/>
    <property type="evidence" value="ECO:0007669"/>
    <property type="project" value="UniProtKB-SubCell"/>
</dbReference>
<dbReference type="FunFam" id="3.10.20.340:FF:000001">
    <property type="entry name" value="Arginine biosynthesis bifunctional protein ArgJ, chloroplastic"/>
    <property type="match status" value="1"/>
</dbReference>
<dbReference type="EC" id="2.3.1.35" evidence="9"/>
<keyword evidence="5 9" id="KW-0808">Transferase</keyword>
<dbReference type="InterPro" id="IPR042195">
    <property type="entry name" value="ArgJ_beta_C"/>
</dbReference>
<dbReference type="EC" id="2.3.1.1" evidence="9"/>
<name>A0A419EW03_9BACT</name>
<evidence type="ECO:0000313" key="10">
    <source>
        <dbReference type="EMBL" id="RJP68591.1"/>
    </source>
</evidence>
<feature type="binding site" evidence="9">
    <location>
        <position position="150"/>
    </location>
    <ligand>
        <name>substrate</name>
    </ligand>
</feature>
<feature type="binding site" evidence="9">
    <location>
        <position position="187"/>
    </location>
    <ligand>
        <name>substrate</name>
    </ligand>
</feature>
<feature type="active site" description="Nucleophile" evidence="9">
    <location>
        <position position="187"/>
    </location>
</feature>
<comment type="caution">
    <text evidence="10">The sequence shown here is derived from an EMBL/GenBank/DDBJ whole genome shotgun (WGS) entry which is preliminary data.</text>
</comment>
<evidence type="ECO:0000256" key="6">
    <source>
        <dbReference type="ARBA" id="ARBA00022813"/>
    </source>
</evidence>
<dbReference type="InterPro" id="IPR002813">
    <property type="entry name" value="Arg_biosynth_ArgJ"/>
</dbReference>
<comment type="pathway">
    <text evidence="9">Amino-acid biosynthesis; L-arginine biosynthesis; L-ornithine and N-acetyl-L-glutamate from L-glutamate and N(2)-acetyl-L-ornithine (cyclic): step 1/1.</text>
</comment>
<dbReference type="GO" id="GO:0004042">
    <property type="term" value="F:L-glutamate N-acetyltransferase activity"/>
    <property type="evidence" value="ECO:0007669"/>
    <property type="project" value="UniProtKB-UniRule"/>
</dbReference>
<keyword evidence="4 9" id="KW-0028">Amino-acid biosynthesis</keyword>
<comment type="catalytic activity">
    <reaction evidence="9">
        <text>L-glutamate + acetyl-CoA = N-acetyl-L-glutamate + CoA + H(+)</text>
        <dbReference type="Rhea" id="RHEA:24292"/>
        <dbReference type="ChEBI" id="CHEBI:15378"/>
        <dbReference type="ChEBI" id="CHEBI:29985"/>
        <dbReference type="ChEBI" id="CHEBI:44337"/>
        <dbReference type="ChEBI" id="CHEBI:57287"/>
        <dbReference type="ChEBI" id="CHEBI:57288"/>
        <dbReference type="EC" id="2.3.1.1"/>
    </reaction>
</comment>
<organism evidence="10 11">
    <name type="scientific">Candidatus Abyssobacteria bacterium SURF_17</name>
    <dbReference type="NCBI Taxonomy" id="2093361"/>
    <lineage>
        <taxon>Bacteria</taxon>
        <taxon>Pseudomonadati</taxon>
        <taxon>Candidatus Hydrogenedentota</taxon>
        <taxon>Candidatus Abyssobacteria</taxon>
    </lineage>
</organism>
<dbReference type="CDD" id="cd02152">
    <property type="entry name" value="OAT"/>
    <property type="match status" value="1"/>
</dbReference>
<protein>
    <recommendedName>
        <fullName evidence="9">Arginine biosynthesis bifunctional protein ArgJ</fullName>
    </recommendedName>
    <domain>
        <recommendedName>
            <fullName evidence="9">Glutamate N-acetyltransferase</fullName>
            <ecNumber evidence="9">2.3.1.35</ecNumber>
        </recommendedName>
        <alternativeName>
            <fullName evidence="9">Ornithine acetyltransferase</fullName>
            <shortName evidence="9">OATase</shortName>
        </alternativeName>
        <alternativeName>
            <fullName evidence="9">Ornithine transacetylase</fullName>
        </alternativeName>
    </domain>
    <domain>
        <recommendedName>
            <fullName evidence="9">Amino-acid acetyltransferase</fullName>
            <ecNumber evidence="9">2.3.1.1</ecNumber>
        </recommendedName>
        <alternativeName>
            <fullName evidence="9">N-acetylglutamate synthase</fullName>
            <shortName evidence="9">AGSase</shortName>
        </alternativeName>
    </domain>
    <component>
        <recommendedName>
            <fullName evidence="9">Arginine biosynthesis bifunctional protein ArgJ alpha chain</fullName>
        </recommendedName>
    </component>
    <component>
        <recommendedName>
            <fullName evidence="9">Arginine biosynthesis bifunctional protein ArgJ beta chain</fullName>
        </recommendedName>
    </component>
</protein>
<keyword evidence="3 9" id="KW-0055">Arginine biosynthesis</keyword>
<comment type="similarity">
    <text evidence="1 9">Belongs to the ArgJ family.</text>
</comment>
<dbReference type="Pfam" id="PF01960">
    <property type="entry name" value="ArgJ"/>
    <property type="match status" value="1"/>
</dbReference>
<gene>
    <name evidence="9 10" type="primary">argJ</name>
    <name evidence="10" type="ORF">C4532_12395</name>
</gene>
<feature type="site" description="Involved in the stabilization of negative charge on the oxyanion by the formation of the oxyanion hole" evidence="9">
    <location>
        <position position="113"/>
    </location>
</feature>
<comment type="function">
    <text evidence="9">Catalyzes two activities which are involved in the cyclic version of arginine biosynthesis: the synthesis of N-acetylglutamate from glutamate and acetyl-CoA as the acetyl donor, and of ornithine by transacetylation between N(2)-acetylornithine and glutamate.</text>
</comment>
<evidence type="ECO:0000256" key="3">
    <source>
        <dbReference type="ARBA" id="ARBA00022571"/>
    </source>
</evidence>
<dbReference type="AlphaFoldDB" id="A0A419EW03"/>
<dbReference type="GO" id="GO:0006592">
    <property type="term" value="P:ornithine biosynthetic process"/>
    <property type="evidence" value="ECO:0007669"/>
    <property type="project" value="TreeGrafter"/>
</dbReference>
<feature type="chain" id="PRO_5023379202" description="Arginine biosynthesis bifunctional protein ArgJ alpha chain" evidence="9">
    <location>
        <begin position="1"/>
        <end position="186"/>
    </location>
</feature>
<dbReference type="NCBIfam" id="TIGR00120">
    <property type="entry name" value="ArgJ"/>
    <property type="match status" value="1"/>
</dbReference>
<keyword evidence="9" id="KW-0511">Multifunctional enzyme</keyword>
<evidence type="ECO:0000256" key="4">
    <source>
        <dbReference type="ARBA" id="ARBA00022605"/>
    </source>
</evidence>
<dbReference type="EMBL" id="QZKI01000090">
    <property type="protein sequence ID" value="RJP68591.1"/>
    <property type="molecule type" value="Genomic_DNA"/>
</dbReference>
<keyword evidence="9" id="KW-0963">Cytoplasm</keyword>
<evidence type="ECO:0000256" key="8">
    <source>
        <dbReference type="ARBA" id="ARBA00049439"/>
    </source>
</evidence>